<feature type="domain" description="GST N-terminal" evidence="1">
    <location>
        <begin position="47"/>
        <end position="122"/>
    </location>
</feature>
<gene>
    <name evidence="2" type="ORF">L0668_02675</name>
</gene>
<sequence length="123" mass="14284">MKLLIKLIRNLLGGVIVILDWVTRGTKLKRPPQAQKQIEEQTKELSLYQFFACPFCIKTRRAIYKLNLPIVKRNASSGSPYRNELLEQGGKIQTPCLRIEKDGKVEWLYESSEIISYLNQRFA</sequence>
<dbReference type="InterPro" id="IPR004045">
    <property type="entry name" value="Glutathione_S-Trfase_N"/>
</dbReference>
<reference evidence="2 3" key="1">
    <citation type="submission" date="2022-01" db="EMBL/GenBank/DDBJ databases">
        <title>Paraglaciecola sp. G1-23.</title>
        <authorList>
            <person name="Jin M.S."/>
            <person name="Han D.M."/>
            <person name="Kim H.M."/>
            <person name="Jeon C.O."/>
        </authorList>
    </citation>
    <scope>NUCLEOTIDE SEQUENCE [LARGE SCALE GENOMIC DNA]</scope>
    <source>
        <strain evidence="2 3">G1-23</strain>
    </source>
</reference>
<proteinExistence type="predicted"/>
<dbReference type="InterPro" id="IPR036249">
    <property type="entry name" value="Thioredoxin-like_sf"/>
</dbReference>
<dbReference type="Proteomes" id="UP001521137">
    <property type="component" value="Unassembled WGS sequence"/>
</dbReference>
<dbReference type="Gene3D" id="3.40.30.10">
    <property type="entry name" value="Glutaredoxin"/>
    <property type="match status" value="1"/>
</dbReference>
<dbReference type="RefSeq" id="WP_235310510.1">
    <property type="nucleotide sequence ID" value="NZ_JAKGAS010000001.1"/>
</dbReference>
<accession>A0ABS9D3M0</accession>
<keyword evidence="3" id="KW-1185">Reference proteome</keyword>
<dbReference type="SUPFAM" id="SSF52833">
    <property type="entry name" value="Thioredoxin-like"/>
    <property type="match status" value="1"/>
</dbReference>
<dbReference type="PROSITE" id="PS51354">
    <property type="entry name" value="GLUTAREDOXIN_2"/>
    <property type="match status" value="1"/>
</dbReference>
<protein>
    <submittedName>
        <fullName evidence="2">Glutathione S-transferase N-terminal domain-containing protein</fullName>
    </submittedName>
</protein>
<dbReference type="EMBL" id="JAKGAS010000001">
    <property type="protein sequence ID" value="MCF2946995.1"/>
    <property type="molecule type" value="Genomic_DNA"/>
</dbReference>
<comment type="caution">
    <text evidence="2">The sequence shown here is derived from an EMBL/GenBank/DDBJ whole genome shotgun (WGS) entry which is preliminary data.</text>
</comment>
<evidence type="ECO:0000313" key="3">
    <source>
        <dbReference type="Proteomes" id="UP001521137"/>
    </source>
</evidence>
<dbReference type="Pfam" id="PF13417">
    <property type="entry name" value="GST_N_3"/>
    <property type="match status" value="1"/>
</dbReference>
<dbReference type="PROSITE" id="PS00195">
    <property type="entry name" value="GLUTAREDOXIN_1"/>
    <property type="match status" value="1"/>
</dbReference>
<name>A0ABS9D3M0_9ALTE</name>
<evidence type="ECO:0000259" key="1">
    <source>
        <dbReference type="Pfam" id="PF13417"/>
    </source>
</evidence>
<evidence type="ECO:0000313" key="2">
    <source>
        <dbReference type="EMBL" id="MCF2946995.1"/>
    </source>
</evidence>
<organism evidence="2 3">
    <name type="scientific">Paraglaciecola algarum</name>
    <dbReference type="NCBI Taxonomy" id="3050085"/>
    <lineage>
        <taxon>Bacteria</taxon>
        <taxon>Pseudomonadati</taxon>
        <taxon>Pseudomonadota</taxon>
        <taxon>Gammaproteobacteria</taxon>
        <taxon>Alteromonadales</taxon>
        <taxon>Alteromonadaceae</taxon>
        <taxon>Paraglaciecola</taxon>
    </lineage>
</organism>
<dbReference type="InterPro" id="IPR011767">
    <property type="entry name" value="GLR_AS"/>
</dbReference>